<dbReference type="NCBIfam" id="TIGR01563">
    <property type="entry name" value="gp16_SPP1"/>
    <property type="match status" value="1"/>
</dbReference>
<proteinExistence type="predicted"/>
<sequence>MRAGPMRFVATLQNPSATGDEYSTVGGYAVTATGVRVGIRNVSGKETHAAKQTGSEVGVELNTRYRSDITGASRFVVGATTYEVLYVNNVGMRNRELRLPCKVVS</sequence>
<organism evidence="1 2">
    <name type="scientific">Zhongshania marina</name>
    <dbReference type="NCBI Taxonomy" id="2304603"/>
    <lineage>
        <taxon>Bacteria</taxon>
        <taxon>Pseudomonadati</taxon>
        <taxon>Pseudomonadota</taxon>
        <taxon>Gammaproteobacteria</taxon>
        <taxon>Cellvibrionales</taxon>
        <taxon>Spongiibacteraceae</taxon>
        <taxon>Zhongshania</taxon>
    </lineage>
</organism>
<dbReference type="RefSeq" id="WP_103684008.1">
    <property type="nucleotide sequence ID" value="NZ_PQGG01000019.1"/>
</dbReference>
<protein>
    <recommendedName>
        <fullName evidence="3">Head-tail adaptor protein</fullName>
    </recommendedName>
</protein>
<dbReference type="Gene3D" id="2.40.10.270">
    <property type="entry name" value="Bacteriophage SPP1 head-tail adaptor protein"/>
    <property type="match status" value="1"/>
</dbReference>
<dbReference type="AlphaFoldDB" id="A0A2S4HGF4"/>
<gene>
    <name evidence="1" type="ORF">C0068_08215</name>
</gene>
<accession>A0A2S4HGF4</accession>
<evidence type="ECO:0000313" key="1">
    <source>
        <dbReference type="EMBL" id="POP53066.1"/>
    </source>
</evidence>
<dbReference type="InterPro" id="IPR038666">
    <property type="entry name" value="SSP1_head-tail_sf"/>
</dbReference>
<evidence type="ECO:0008006" key="3">
    <source>
        <dbReference type="Google" id="ProtNLM"/>
    </source>
</evidence>
<dbReference type="EMBL" id="PQGG01000019">
    <property type="protein sequence ID" value="POP53066.1"/>
    <property type="molecule type" value="Genomic_DNA"/>
</dbReference>
<dbReference type="Proteomes" id="UP000237222">
    <property type="component" value="Unassembled WGS sequence"/>
</dbReference>
<name>A0A2S4HGF4_9GAMM</name>
<reference evidence="1" key="1">
    <citation type="submission" date="2018-01" db="EMBL/GenBank/DDBJ databases">
        <authorList>
            <person name="Yu X.-D."/>
        </authorList>
    </citation>
    <scope>NUCLEOTIDE SEQUENCE</scope>
    <source>
        <strain evidence="1">ZX-21</strain>
    </source>
</reference>
<dbReference type="InterPro" id="IPR008767">
    <property type="entry name" value="Phage_SPP1_head-tail_adaptor"/>
</dbReference>
<evidence type="ECO:0000313" key="2">
    <source>
        <dbReference type="Proteomes" id="UP000237222"/>
    </source>
</evidence>
<comment type="caution">
    <text evidence="1">The sequence shown here is derived from an EMBL/GenBank/DDBJ whole genome shotgun (WGS) entry which is preliminary data.</text>
</comment>
<dbReference type="Pfam" id="PF05521">
    <property type="entry name" value="Phage_HCP"/>
    <property type="match status" value="1"/>
</dbReference>